<accession>A0A8H5H0S5</accession>
<dbReference type="AlphaFoldDB" id="A0A8H5H0S5"/>
<feature type="coiled-coil region" evidence="1">
    <location>
        <begin position="59"/>
        <end position="89"/>
    </location>
</feature>
<evidence type="ECO:0000256" key="1">
    <source>
        <dbReference type="SAM" id="Coils"/>
    </source>
</evidence>
<comment type="caution">
    <text evidence="2">The sequence shown here is derived from an EMBL/GenBank/DDBJ whole genome shotgun (WGS) entry which is preliminary data.</text>
</comment>
<sequence>MDTVTPYRIILKHEQRLLLPLTQFETVYESLFVSSIIVSTMSAKQQKISGLSAVVVNAIQALVQELQQEQSLNREAAELDSQLDGVLKELQAKVDHGPQSYSSSNTTEDYLDLEEMGIFFSGLLDLKPDAISRGVKTDSLGADSLWSSDMLYRHLQFLKGLVPQGNEAAARLWINAFLYRVAFMIPSGLNVVLSVDHTPSGYVDSTAMVMSPQKARLFLQELPLHYLENEYSAFFVSEAKGPDPRLRKHVPQAVVEMLSCARSSGKTTIRGVVTNGHSWSFIILKLDENGGGSYFRSKALEILNSIEDSISKEAVSTTSAIIAHWMVHSHAELDVENDYFCPELSPL</sequence>
<dbReference type="OrthoDB" id="2720314at2759"/>
<organism evidence="2 3">
    <name type="scientific">Tricholomella constricta</name>
    <dbReference type="NCBI Taxonomy" id="117010"/>
    <lineage>
        <taxon>Eukaryota</taxon>
        <taxon>Fungi</taxon>
        <taxon>Dikarya</taxon>
        <taxon>Basidiomycota</taxon>
        <taxon>Agaricomycotina</taxon>
        <taxon>Agaricomycetes</taxon>
        <taxon>Agaricomycetidae</taxon>
        <taxon>Agaricales</taxon>
        <taxon>Tricholomatineae</taxon>
        <taxon>Lyophyllaceae</taxon>
        <taxon>Tricholomella</taxon>
    </lineage>
</organism>
<gene>
    <name evidence="2" type="ORF">D9615_008971</name>
</gene>
<name>A0A8H5H0S5_9AGAR</name>
<evidence type="ECO:0000313" key="3">
    <source>
        <dbReference type="Proteomes" id="UP000565441"/>
    </source>
</evidence>
<dbReference type="EMBL" id="JAACJP010000035">
    <property type="protein sequence ID" value="KAF5374621.1"/>
    <property type="molecule type" value="Genomic_DNA"/>
</dbReference>
<protein>
    <submittedName>
        <fullName evidence="2">Uncharacterized protein</fullName>
    </submittedName>
</protein>
<proteinExistence type="predicted"/>
<dbReference type="Proteomes" id="UP000565441">
    <property type="component" value="Unassembled WGS sequence"/>
</dbReference>
<keyword evidence="1" id="KW-0175">Coiled coil</keyword>
<keyword evidence="3" id="KW-1185">Reference proteome</keyword>
<evidence type="ECO:0000313" key="2">
    <source>
        <dbReference type="EMBL" id="KAF5374621.1"/>
    </source>
</evidence>
<reference evidence="2 3" key="1">
    <citation type="journal article" date="2020" name="ISME J.">
        <title>Uncovering the hidden diversity of litter-decomposition mechanisms in mushroom-forming fungi.</title>
        <authorList>
            <person name="Floudas D."/>
            <person name="Bentzer J."/>
            <person name="Ahren D."/>
            <person name="Johansson T."/>
            <person name="Persson P."/>
            <person name="Tunlid A."/>
        </authorList>
    </citation>
    <scope>NUCLEOTIDE SEQUENCE [LARGE SCALE GENOMIC DNA]</scope>
    <source>
        <strain evidence="2 3">CBS 661.87</strain>
    </source>
</reference>